<dbReference type="InterPro" id="IPR016035">
    <property type="entry name" value="Acyl_Trfase/lysoPLipase"/>
</dbReference>
<dbReference type="InterPro" id="IPR050858">
    <property type="entry name" value="Mal-CoA-ACP_Trans/PKS_FabD"/>
</dbReference>
<sequence>MTTASRTGTAMIFPGMGPTPFAEVGKFMVLNPFARKLVATADRVLGYSLVDRYRTTEGDYSEYAQVAFMVNSLALAQWARHTLGVEPGLCTGPSFGEKPAAAFSGALDFPDAVRATAAFARLLEDYFATEYTDLVTHSFVRVPQDTLRELLGELDERGETYEISCYIDDDFTMLTLRERNLEWLPARLRALGGMSLYTMRPPMHCSLFKGLRDRAEEEVFGPLDFADPTVPVIADQDGALVTTGEGVRAMMLDSCVRPLRWPAVVDALREAGVGTVCVAGQDSLFGRVRRTTDAFEVVPATPRLALRPRPRPASA</sequence>
<comment type="caution">
    <text evidence="6">The sequence shown here is derived from an EMBL/GenBank/DDBJ whole genome shotgun (WGS) entry which is preliminary data.</text>
</comment>
<evidence type="ECO:0000313" key="7">
    <source>
        <dbReference type="Proteomes" id="UP000011740"/>
    </source>
</evidence>
<dbReference type="GO" id="GO:0004314">
    <property type="term" value="F:[acyl-carrier-protein] S-malonyltransferase activity"/>
    <property type="evidence" value="ECO:0007669"/>
    <property type="project" value="UniProtKB-EC"/>
</dbReference>
<dbReference type="PANTHER" id="PTHR42681">
    <property type="entry name" value="MALONYL-COA-ACYL CARRIER PROTEIN TRANSACYLASE, MITOCHONDRIAL"/>
    <property type="match status" value="1"/>
</dbReference>
<evidence type="ECO:0000256" key="2">
    <source>
        <dbReference type="ARBA" id="ARBA00022679"/>
    </source>
</evidence>
<dbReference type="PANTHER" id="PTHR42681:SF1">
    <property type="entry name" value="MALONYL-COA-ACYL CARRIER PROTEIN TRANSACYLASE, MITOCHONDRIAL"/>
    <property type="match status" value="1"/>
</dbReference>
<dbReference type="EMBL" id="AORZ01000113">
    <property type="protein sequence ID" value="EME97579.1"/>
    <property type="molecule type" value="Genomic_DNA"/>
</dbReference>
<proteinExistence type="predicted"/>
<protein>
    <recommendedName>
        <fullName evidence="1">[acyl-carrier-protein] S-malonyltransferase</fullName>
        <ecNumber evidence="1">2.3.1.39</ecNumber>
    </recommendedName>
</protein>
<dbReference type="Gene3D" id="3.40.366.10">
    <property type="entry name" value="Malonyl-Coenzyme A Acyl Carrier Protein, domain 2"/>
    <property type="match status" value="2"/>
</dbReference>
<dbReference type="SUPFAM" id="SSF52151">
    <property type="entry name" value="FabD/lysophospholipase-like"/>
    <property type="match status" value="1"/>
</dbReference>
<dbReference type="PATRIC" id="fig|1223523.3.peg.5223"/>
<evidence type="ECO:0000256" key="3">
    <source>
        <dbReference type="ARBA" id="ARBA00023315"/>
    </source>
</evidence>
<dbReference type="EC" id="2.3.1.39" evidence="1"/>
<feature type="domain" description="Malonyl-CoA-[acyl-carrier-protein] transacylase small" evidence="5">
    <location>
        <begin position="138"/>
        <end position="199"/>
    </location>
</feature>
<reference evidence="6 7" key="1">
    <citation type="journal article" date="2013" name="Genome Announc.">
        <title>Whole-Genome Shotgun Assembly and Analysis of the Genome of Streptomyces mobaraensis DSM 40847, a Strain for Industrial Production of Microbial Transglutaminase.</title>
        <authorList>
            <person name="Yang H."/>
            <person name="He T."/>
            <person name="Wu W."/>
            <person name="Zhu W."/>
            <person name="Lu B."/>
            <person name="Sun W."/>
        </authorList>
    </citation>
    <scope>NUCLEOTIDE SEQUENCE [LARGE SCALE GENOMIC DNA]</scope>
    <source>
        <strain evidence="6 7">DSM 40847</strain>
    </source>
</reference>
<name>M3BDC4_STRM1</name>
<evidence type="ECO:0000256" key="4">
    <source>
        <dbReference type="ARBA" id="ARBA00048462"/>
    </source>
</evidence>
<dbReference type="AlphaFoldDB" id="M3BDC4"/>
<dbReference type="InterPro" id="IPR001227">
    <property type="entry name" value="Ac_transferase_dom_sf"/>
</dbReference>
<organism evidence="6 7">
    <name type="scientific">Streptomyces mobaraensis (strain ATCC 29032 / DSM 40847 / JCM 4168 / NBRC 13819 / NCIMB 11159 / IPCR 16-22)</name>
    <dbReference type="NCBI Taxonomy" id="1223523"/>
    <lineage>
        <taxon>Bacteria</taxon>
        <taxon>Bacillati</taxon>
        <taxon>Actinomycetota</taxon>
        <taxon>Actinomycetes</taxon>
        <taxon>Kitasatosporales</taxon>
        <taxon>Streptomycetaceae</taxon>
        <taxon>Streptomyces</taxon>
    </lineage>
</organism>
<dbReference type="InterPro" id="IPR049416">
    <property type="entry name" value="VinK-like_small"/>
</dbReference>
<keyword evidence="2" id="KW-0808">Transferase</keyword>
<dbReference type="STRING" id="1223523.H340_25752"/>
<dbReference type="Proteomes" id="UP000011740">
    <property type="component" value="Unassembled WGS sequence"/>
</dbReference>
<dbReference type="RefSeq" id="WP_004951732.1">
    <property type="nucleotide sequence ID" value="NZ_AORZ01000113.1"/>
</dbReference>
<evidence type="ECO:0000313" key="6">
    <source>
        <dbReference type="EMBL" id="EME97579.1"/>
    </source>
</evidence>
<dbReference type="GO" id="GO:0006633">
    <property type="term" value="P:fatty acid biosynthetic process"/>
    <property type="evidence" value="ECO:0007669"/>
    <property type="project" value="TreeGrafter"/>
</dbReference>
<comment type="catalytic activity">
    <reaction evidence="4">
        <text>holo-[ACP] + malonyl-CoA = malonyl-[ACP] + CoA</text>
        <dbReference type="Rhea" id="RHEA:41792"/>
        <dbReference type="Rhea" id="RHEA-COMP:9623"/>
        <dbReference type="Rhea" id="RHEA-COMP:9685"/>
        <dbReference type="ChEBI" id="CHEBI:57287"/>
        <dbReference type="ChEBI" id="CHEBI:57384"/>
        <dbReference type="ChEBI" id="CHEBI:64479"/>
        <dbReference type="ChEBI" id="CHEBI:78449"/>
        <dbReference type="EC" id="2.3.1.39"/>
    </reaction>
</comment>
<keyword evidence="3" id="KW-0012">Acyltransferase</keyword>
<accession>M3BDC4</accession>
<gene>
    <name evidence="6" type="ORF">H340_25752</name>
</gene>
<dbReference type="Pfam" id="PF21124">
    <property type="entry name" value="VinK_C"/>
    <property type="match status" value="1"/>
</dbReference>
<dbReference type="eggNOG" id="COG0331">
    <property type="taxonomic scope" value="Bacteria"/>
</dbReference>
<evidence type="ECO:0000259" key="5">
    <source>
        <dbReference type="Pfam" id="PF21124"/>
    </source>
</evidence>
<evidence type="ECO:0000256" key="1">
    <source>
        <dbReference type="ARBA" id="ARBA00013258"/>
    </source>
</evidence>